<accession>A0AAW1BYU0</accession>
<dbReference type="Proteomes" id="UP001474421">
    <property type="component" value="Unassembled WGS sequence"/>
</dbReference>
<proteinExistence type="predicted"/>
<reference evidence="1 2" key="1">
    <citation type="journal article" date="2024" name="Proc. Natl. Acad. Sci. U.S.A.">
        <title>The genetic regulatory architecture and epigenomic basis for age-related changes in rattlesnake venom.</title>
        <authorList>
            <person name="Hogan M.P."/>
            <person name="Holding M.L."/>
            <person name="Nystrom G.S."/>
            <person name="Colston T.J."/>
            <person name="Bartlett D.A."/>
            <person name="Mason A.J."/>
            <person name="Ellsworth S.A."/>
            <person name="Rautsaw R.M."/>
            <person name="Lawrence K.C."/>
            <person name="Strickland J.L."/>
            <person name="He B."/>
            <person name="Fraser P."/>
            <person name="Margres M.J."/>
            <person name="Gilbert D.M."/>
            <person name="Gibbs H.L."/>
            <person name="Parkinson C.L."/>
            <person name="Rokyta D.R."/>
        </authorList>
    </citation>
    <scope>NUCLEOTIDE SEQUENCE [LARGE SCALE GENOMIC DNA]</scope>
    <source>
        <strain evidence="1">DRR0105</strain>
    </source>
</reference>
<keyword evidence="2" id="KW-1185">Reference proteome</keyword>
<evidence type="ECO:0000313" key="2">
    <source>
        <dbReference type="Proteomes" id="UP001474421"/>
    </source>
</evidence>
<evidence type="ECO:0000313" key="1">
    <source>
        <dbReference type="EMBL" id="KAK9406557.1"/>
    </source>
</evidence>
<name>A0AAW1BYU0_CROAD</name>
<protein>
    <submittedName>
        <fullName evidence="1">Uncharacterized protein</fullName>
    </submittedName>
</protein>
<organism evidence="1 2">
    <name type="scientific">Crotalus adamanteus</name>
    <name type="common">Eastern diamondback rattlesnake</name>
    <dbReference type="NCBI Taxonomy" id="8729"/>
    <lineage>
        <taxon>Eukaryota</taxon>
        <taxon>Metazoa</taxon>
        <taxon>Chordata</taxon>
        <taxon>Craniata</taxon>
        <taxon>Vertebrata</taxon>
        <taxon>Euteleostomi</taxon>
        <taxon>Lepidosauria</taxon>
        <taxon>Squamata</taxon>
        <taxon>Bifurcata</taxon>
        <taxon>Unidentata</taxon>
        <taxon>Episquamata</taxon>
        <taxon>Toxicofera</taxon>
        <taxon>Serpentes</taxon>
        <taxon>Colubroidea</taxon>
        <taxon>Viperidae</taxon>
        <taxon>Crotalinae</taxon>
        <taxon>Crotalus</taxon>
    </lineage>
</organism>
<sequence>MMCFFSLYLL</sequence>
<comment type="caution">
    <text evidence="1">The sequence shown here is derived from an EMBL/GenBank/DDBJ whole genome shotgun (WGS) entry which is preliminary data.</text>
</comment>
<gene>
    <name evidence="1" type="ORF">NXF25_005331</name>
</gene>
<dbReference type="EMBL" id="JAOTOJ010000002">
    <property type="protein sequence ID" value="KAK9406557.1"/>
    <property type="molecule type" value="Genomic_DNA"/>
</dbReference>